<dbReference type="EMBL" id="VNWK01000029">
    <property type="protein sequence ID" value="TXJ93183.1"/>
    <property type="molecule type" value="Genomic_DNA"/>
</dbReference>
<dbReference type="RefSeq" id="WP_119648023.1">
    <property type="nucleotide sequence ID" value="NZ_QXFI01000029.1"/>
</dbReference>
<dbReference type="OrthoDB" id="1451048at2"/>
<sequence length="157" mass="17493">MLQKSALFFLTLFILSCSNSKTELPDCSLVDCDVADNTVYILFLDADTDENLLDNGDVQSETVLINDGTNEITHSIVENTEMGTILYFNVNPANYGNKSFDITFEGGEPFTISFNTSYLEGECCGPFTEIDDIEITTYTNDFSHYGTLPLNIVLYID</sequence>
<organism evidence="1 3">
    <name type="scientific">Flagellimonas pelagia</name>
    <dbReference type="NCBI Taxonomy" id="2306998"/>
    <lineage>
        <taxon>Bacteria</taxon>
        <taxon>Pseudomonadati</taxon>
        <taxon>Bacteroidota</taxon>
        <taxon>Flavobacteriia</taxon>
        <taxon>Flavobacteriales</taxon>
        <taxon>Flavobacteriaceae</taxon>
        <taxon>Flagellimonas</taxon>
    </lineage>
</organism>
<evidence type="ECO:0000313" key="3">
    <source>
        <dbReference type="Proteomes" id="UP000266691"/>
    </source>
</evidence>
<comment type="caution">
    <text evidence="1">The sequence shown here is derived from an EMBL/GenBank/DDBJ whole genome shotgun (WGS) entry which is preliminary data.</text>
</comment>
<dbReference type="EMBL" id="QXFI01000029">
    <property type="protein sequence ID" value="RIV43567.1"/>
    <property type="molecule type" value="Genomic_DNA"/>
</dbReference>
<evidence type="ECO:0000313" key="4">
    <source>
        <dbReference type="Proteomes" id="UP000321621"/>
    </source>
</evidence>
<proteinExistence type="predicted"/>
<reference evidence="2 4" key="2">
    <citation type="submission" date="2019-07" db="EMBL/GenBank/DDBJ databases">
        <title>Draft genome of two Muricauda strains isolated from deep sea.</title>
        <authorList>
            <person name="Sun C."/>
        </authorList>
    </citation>
    <scope>NUCLEOTIDE SEQUENCE [LARGE SCALE GENOMIC DNA]</scope>
    <source>
        <strain evidence="2 4">72</strain>
    </source>
</reference>
<dbReference type="PROSITE" id="PS51257">
    <property type="entry name" value="PROKAR_LIPOPROTEIN"/>
    <property type="match status" value="1"/>
</dbReference>
<evidence type="ECO:0000313" key="2">
    <source>
        <dbReference type="EMBL" id="TXJ93183.1"/>
    </source>
</evidence>
<accession>A0A3A1NFM0</accession>
<evidence type="ECO:0000313" key="1">
    <source>
        <dbReference type="EMBL" id="RIV43567.1"/>
    </source>
</evidence>
<dbReference type="Proteomes" id="UP000266691">
    <property type="component" value="Unassembled WGS sequence"/>
</dbReference>
<keyword evidence="4" id="KW-1185">Reference proteome</keyword>
<dbReference type="Proteomes" id="UP000321621">
    <property type="component" value="Unassembled WGS sequence"/>
</dbReference>
<gene>
    <name evidence="1" type="ORF">D2V05_12700</name>
    <name evidence="2" type="ORF">FQ017_12580</name>
</gene>
<reference evidence="1 3" key="1">
    <citation type="submission" date="2018-08" db="EMBL/GenBank/DDBJ databases">
        <title>Proposal of Muricauda 72 sp.nov. and Muricauda NH166 sp.nov., isolated from seawater.</title>
        <authorList>
            <person name="Cheng H."/>
            <person name="Wu Y.-H."/>
            <person name="Guo L.-L."/>
            <person name="Xu X.-W."/>
        </authorList>
    </citation>
    <scope>NUCLEOTIDE SEQUENCE [LARGE SCALE GENOMIC DNA]</scope>
    <source>
        <strain evidence="1 3">72</strain>
    </source>
</reference>
<dbReference type="AlphaFoldDB" id="A0A3A1NFM0"/>
<protein>
    <submittedName>
        <fullName evidence="1">Uncharacterized protein</fullName>
    </submittedName>
</protein>
<name>A0A3A1NFM0_9FLAO</name>